<evidence type="ECO:0000313" key="1">
    <source>
        <dbReference type="EMBL" id="GAA0738035.1"/>
    </source>
</evidence>
<protein>
    <submittedName>
        <fullName evidence="1">Uncharacterized protein</fullName>
    </submittedName>
</protein>
<comment type="caution">
    <text evidence="1">The sequence shown here is derived from an EMBL/GenBank/DDBJ whole genome shotgun (WGS) entry which is preliminary data.</text>
</comment>
<evidence type="ECO:0000313" key="2">
    <source>
        <dbReference type="Proteomes" id="UP001500736"/>
    </source>
</evidence>
<name>A0ABN1JF07_9FLAO</name>
<gene>
    <name evidence="1" type="ORF">GCM10009431_05540</name>
</gene>
<dbReference type="Proteomes" id="UP001500736">
    <property type="component" value="Unassembled WGS sequence"/>
</dbReference>
<dbReference type="EMBL" id="BAAAGF010000001">
    <property type="protein sequence ID" value="GAA0738035.1"/>
    <property type="molecule type" value="Genomic_DNA"/>
</dbReference>
<sequence>MLTINEIINAPALILNPIKIIHDITCIILKTCNDFIHKLSFNNNKCIKNYRKTIILTKI</sequence>
<reference evidence="1 2" key="1">
    <citation type="journal article" date="2019" name="Int. J. Syst. Evol. Microbiol.">
        <title>The Global Catalogue of Microorganisms (GCM) 10K type strain sequencing project: providing services to taxonomists for standard genome sequencing and annotation.</title>
        <authorList>
            <consortium name="The Broad Institute Genomics Platform"/>
            <consortium name="The Broad Institute Genome Sequencing Center for Infectious Disease"/>
            <person name="Wu L."/>
            <person name="Ma J."/>
        </authorList>
    </citation>
    <scope>NUCLEOTIDE SEQUENCE [LARGE SCALE GENOMIC DNA]</scope>
    <source>
        <strain evidence="1 2">JCM 15976</strain>
    </source>
</reference>
<accession>A0ABN1JF07</accession>
<proteinExistence type="predicted"/>
<organism evidence="1 2">
    <name type="scientific">Gaetbulibacter jejuensis</name>
    <dbReference type="NCBI Taxonomy" id="584607"/>
    <lineage>
        <taxon>Bacteria</taxon>
        <taxon>Pseudomonadati</taxon>
        <taxon>Bacteroidota</taxon>
        <taxon>Flavobacteriia</taxon>
        <taxon>Flavobacteriales</taxon>
        <taxon>Flavobacteriaceae</taxon>
        <taxon>Gaetbulibacter</taxon>
    </lineage>
</organism>
<keyword evidence="2" id="KW-1185">Reference proteome</keyword>